<dbReference type="AlphaFoldDB" id="A0A178Z4K4"/>
<gene>
    <name evidence="3" type="ORF">AYL99_11562</name>
</gene>
<evidence type="ECO:0000313" key="3">
    <source>
        <dbReference type="EMBL" id="OAP54461.1"/>
    </source>
</evidence>
<protein>
    <recommendedName>
        <fullName evidence="5">Trafficking protein particle complex subunit 11 domain-containing protein</fullName>
    </recommendedName>
</protein>
<dbReference type="EMBL" id="LVYI01000014">
    <property type="protein sequence ID" value="OAP54461.1"/>
    <property type="molecule type" value="Genomic_DNA"/>
</dbReference>
<dbReference type="InterPro" id="IPR012880">
    <property type="entry name" value="Gryzun"/>
</dbReference>
<dbReference type="InterPro" id="IPR021773">
    <property type="entry name" value="TPC11"/>
</dbReference>
<evidence type="ECO:0000259" key="1">
    <source>
        <dbReference type="Pfam" id="PF07919"/>
    </source>
</evidence>
<reference evidence="3 4" key="1">
    <citation type="submission" date="2016-04" db="EMBL/GenBank/DDBJ databases">
        <title>Draft genome of Fonsecaea erecta CBS 125763.</title>
        <authorList>
            <person name="Weiss V.A."/>
            <person name="Vicente V.A."/>
            <person name="Raittz R.T."/>
            <person name="Moreno L.F."/>
            <person name="De Souza E.M."/>
            <person name="Pedrosa F.O."/>
            <person name="Steffens M.B."/>
            <person name="Faoro H."/>
            <person name="Tadra-Sfeir M.Z."/>
            <person name="Najafzadeh M.J."/>
            <person name="Felipe M.S."/>
            <person name="Teixeira M."/>
            <person name="Sun J."/>
            <person name="Xi L."/>
            <person name="Gomes R."/>
            <person name="De Azevedo C.M."/>
            <person name="Salgado C.G."/>
            <person name="Da Silva M.B."/>
            <person name="Nascimento M.F."/>
            <person name="Queiroz-Telles F."/>
            <person name="Attili D.S."/>
            <person name="Gorbushina A."/>
        </authorList>
    </citation>
    <scope>NUCLEOTIDE SEQUENCE [LARGE SCALE GENOMIC DNA]</scope>
    <source>
        <strain evidence="3 4">CBS 125763</strain>
    </source>
</reference>
<comment type="caution">
    <text evidence="3">The sequence shown here is derived from an EMBL/GenBank/DDBJ whole genome shotgun (WGS) entry which is preliminary data.</text>
</comment>
<proteinExistence type="predicted"/>
<evidence type="ECO:0000259" key="2">
    <source>
        <dbReference type="Pfam" id="PF11817"/>
    </source>
</evidence>
<dbReference type="RefSeq" id="XP_018687828.1">
    <property type="nucleotide sequence ID" value="XM_018843068.1"/>
</dbReference>
<sequence length="1253" mass="138450">MDRFPQDYVLHNLPLLLLSGLNTRSPSEPDPLGKTHDFLHEGGFRIKVDAPVVSGPLAEQLLQSFCEQDASGIPWHSQYYTARNGRVFKIVKVGRVYTLPPRKAPPPPHSPRLSAVGANGSPPPALVLHSPLSPLTPSSPLYPDGIISPLWITKHQSRLPCALLTVFTLSSDPNTSSLQDNKLKSEINNVRTVLTSANYKTRLVVILLGDGIISPSDLEERFSTIRRSTGLDSKSILFLAHDSSPTEINTFVNSVLSSLYPVCVDYYRDLSKHARRKRNRNAAPQPTVQPGSSHILSLPGWNVRYEFKLGVFAEFRQEMDAACRNYETAYDNLFAAEIIDAIAVWSPRFNEARLLADVIAFRTIRCLLWTDQVATAVRSWVAHRDRIKDLVDRRGKGTDNYGWEAWQTAWAMVMADLVSRSEYPLLHAKLPNTPGLLPVLVDVDRSLPVGERCVPWEQLHHEGYWLDIAKRCIHARRNWALQIPEEDRQSPGRSPASMVASKAHLYDTYLALEPYREVPTDGSPGYDYAGEIVSTLDAAIGHFAKRGQMRKVEVLELQKAFEQIQAQSWSDATTTLRRLWHSQHWRHAGWWKLLQGLGWALLDCLAHVDDGELLIQLIWELSNRVFDQKPNTNYDLRQGITPSSTKDGQLSVAMGIDEALSPLIATFVFSTHDVFVGEPVECQLCISSRAQIGLPAIRLSDIKVVFEGGLKPVYLVAKEGECSPADTAAAQFIDVRLAESSTMSLSSTRRSSAGVVASQMSSADLTIPSNHTKIFKLHVVPREAGEVSVASITLMINDETLTFAATSTDFSHSIIQWWESKAGIPTPRSLGQESNAFNKINVQPKPPKLKIAAPGLRRSYYTNESITIDFEILNEEAEEAIVSLDARMISPVEGAAQMMWGENGLETAPAAASGSGVLTLGQRELGTIPSSGRLVVSLRITDTAAAVDHEVELLATYRLDSEPETILTKALTVDVGVIRPFEANYDFIPQLDKGPWPNFFEAPPQHSDSLTPLGLRHLYSVAASLYSFATEPLVIEAILLTATKIVGGAVCSASTGIVRKTTEADTATKDSDTRISTVIAPDHTETFDFDLTLQKLILGDRHTVAVELALQIGWRRQDSQEVSTTLLEVPRLVAPMAEPRVMLTVASTSLGPSKVEVDKWSFTIENPSMHYLTFNVSMEASEDFAFSGPKAGAISLVPISRQTLNYRILPNKKDEWISVHMNVVDAYFGQTLRVLPGGSRVKVDKKGNVLVKV</sequence>
<evidence type="ECO:0000313" key="4">
    <source>
        <dbReference type="Proteomes" id="UP000078343"/>
    </source>
</evidence>
<dbReference type="Proteomes" id="UP000078343">
    <property type="component" value="Unassembled WGS sequence"/>
</dbReference>
<organism evidence="3 4">
    <name type="scientific">Fonsecaea erecta</name>
    <dbReference type="NCBI Taxonomy" id="1367422"/>
    <lineage>
        <taxon>Eukaryota</taxon>
        <taxon>Fungi</taxon>
        <taxon>Dikarya</taxon>
        <taxon>Ascomycota</taxon>
        <taxon>Pezizomycotina</taxon>
        <taxon>Eurotiomycetes</taxon>
        <taxon>Chaetothyriomycetidae</taxon>
        <taxon>Chaetothyriales</taxon>
        <taxon>Herpotrichiellaceae</taxon>
        <taxon>Fonsecaea</taxon>
    </lineage>
</organism>
<dbReference type="Pfam" id="PF11817">
    <property type="entry name" value="Foie-gras_1"/>
    <property type="match status" value="1"/>
</dbReference>
<dbReference type="STRING" id="1367422.A0A178Z4K4"/>
<feature type="domain" description="Gryzun putative trafficking through Golgi" evidence="1">
    <location>
        <begin position="656"/>
        <end position="1253"/>
    </location>
</feature>
<dbReference type="PANTHER" id="PTHR14374:SF0">
    <property type="entry name" value="TRAFFICKING PROTEIN PARTICLE COMPLEX SUBUNIT 11"/>
    <property type="match status" value="1"/>
</dbReference>
<dbReference type="OrthoDB" id="6278596at2759"/>
<accession>A0A178Z4K4</accession>
<dbReference type="PANTHER" id="PTHR14374">
    <property type="entry name" value="FOIE GRAS"/>
    <property type="match status" value="1"/>
</dbReference>
<name>A0A178Z4K4_9EURO</name>
<dbReference type="GeneID" id="30015730"/>
<feature type="domain" description="Trafficking protein particle complex subunit 11" evidence="2">
    <location>
        <begin position="348"/>
        <end position="624"/>
    </location>
</feature>
<dbReference type="Pfam" id="PF07919">
    <property type="entry name" value="Gryzun"/>
    <property type="match status" value="1"/>
</dbReference>
<keyword evidence="4" id="KW-1185">Reference proteome</keyword>
<evidence type="ECO:0008006" key="5">
    <source>
        <dbReference type="Google" id="ProtNLM"/>
    </source>
</evidence>